<evidence type="ECO:0000313" key="2">
    <source>
        <dbReference type="Proteomes" id="UP000316852"/>
    </source>
</evidence>
<dbReference type="AlphaFoldDB" id="A0A538T7M9"/>
<proteinExistence type="predicted"/>
<gene>
    <name evidence="1" type="ORF">E6K76_03840</name>
</gene>
<accession>A0A538T7M9</accession>
<dbReference type="Gene3D" id="3.40.50.10610">
    <property type="entry name" value="ABC-type transport auxiliary lipoprotein component"/>
    <property type="match status" value="1"/>
</dbReference>
<name>A0A538T7M9_UNCEI</name>
<dbReference type="Proteomes" id="UP000316852">
    <property type="component" value="Unassembled WGS sequence"/>
</dbReference>
<evidence type="ECO:0000313" key="1">
    <source>
        <dbReference type="EMBL" id="TMQ59636.1"/>
    </source>
</evidence>
<dbReference type="EMBL" id="VBOW01000020">
    <property type="protein sequence ID" value="TMQ59636.1"/>
    <property type="molecule type" value="Genomic_DNA"/>
</dbReference>
<comment type="caution">
    <text evidence="1">The sequence shown here is derived from an EMBL/GenBank/DDBJ whole genome shotgun (WGS) entry which is preliminary data.</text>
</comment>
<sequence length="237" mass="26337">MNRNRWIHLIALAFAFAWTGLPNPMTRVARAETRAEKKPEVKLDAPASPKSLRVAVFPVVNGTGEVDAVKIMEDVLGERFKEVDRAKAIFLMPGDVERILSNANRLDRALRVTDRWSKSGALDSAAVSGLDSSLVADAVLLIKITEWETKRFHNIGEGQSYTTIGLHFALFGIKDRKKTWSKEVREQRLAQEIDASSGMVSYDATGRIQSPNATDPPRVHDVASDLVRDALKKFPTK</sequence>
<protein>
    <submittedName>
        <fullName evidence="1">Uncharacterized protein</fullName>
    </submittedName>
</protein>
<reference evidence="1 2" key="1">
    <citation type="journal article" date="2019" name="Nat. Microbiol.">
        <title>Mediterranean grassland soil C-N compound turnover is dependent on rainfall and depth, and is mediated by genomically divergent microorganisms.</title>
        <authorList>
            <person name="Diamond S."/>
            <person name="Andeer P.F."/>
            <person name="Li Z."/>
            <person name="Crits-Christoph A."/>
            <person name="Burstein D."/>
            <person name="Anantharaman K."/>
            <person name="Lane K.R."/>
            <person name="Thomas B.C."/>
            <person name="Pan C."/>
            <person name="Northen T.R."/>
            <person name="Banfield J.F."/>
        </authorList>
    </citation>
    <scope>NUCLEOTIDE SEQUENCE [LARGE SCALE GENOMIC DNA]</scope>
    <source>
        <strain evidence="1">WS_6</strain>
    </source>
</reference>
<organism evidence="1 2">
    <name type="scientific">Eiseniibacteriota bacterium</name>
    <dbReference type="NCBI Taxonomy" id="2212470"/>
    <lineage>
        <taxon>Bacteria</taxon>
        <taxon>Candidatus Eiseniibacteriota</taxon>
    </lineage>
</organism>